<dbReference type="Pfam" id="PF08811">
    <property type="entry name" value="DUF1800"/>
    <property type="match status" value="1"/>
</dbReference>
<dbReference type="AlphaFoldDB" id="A0A2D0NCD6"/>
<dbReference type="OrthoDB" id="9772295at2"/>
<evidence type="ECO:0008006" key="3">
    <source>
        <dbReference type="Google" id="ProtNLM"/>
    </source>
</evidence>
<reference evidence="1 2" key="1">
    <citation type="submission" date="2017-10" db="EMBL/GenBank/DDBJ databases">
        <title>The draft genome sequence of Lewinella nigricans NBRC 102662.</title>
        <authorList>
            <person name="Wang K."/>
        </authorList>
    </citation>
    <scope>NUCLEOTIDE SEQUENCE [LARGE SCALE GENOMIC DNA]</scope>
    <source>
        <strain evidence="1 2">NBRC 102662</strain>
    </source>
</reference>
<accession>A0A2D0NCD6</accession>
<dbReference type="InterPro" id="IPR014917">
    <property type="entry name" value="DUF1800"/>
</dbReference>
<evidence type="ECO:0000313" key="2">
    <source>
        <dbReference type="Proteomes" id="UP000223913"/>
    </source>
</evidence>
<dbReference type="Proteomes" id="UP000223913">
    <property type="component" value="Unassembled WGS sequence"/>
</dbReference>
<gene>
    <name evidence="1" type="ORF">CRP01_15665</name>
</gene>
<comment type="caution">
    <text evidence="1">The sequence shown here is derived from an EMBL/GenBank/DDBJ whole genome shotgun (WGS) entry which is preliminary data.</text>
</comment>
<keyword evidence="2" id="KW-1185">Reference proteome</keyword>
<evidence type="ECO:0000313" key="1">
    <source>
        <dbReference type="EMBL" id="PHN05433.1"/>
    </source>
</evidence>
<name>A0A2D0NCD6_FLAN2</name>
<organism evidence="1 2">
    <name type="scientific">Flavilitoribacter nigricans (strain ATCC 23147 / DSM 23189 / NBRC 102662 / NCIMB 1420 / SS-2)</name>
    <name type="common">Lewinella nigricans</name>
    <dbReference type="NCBI Taxonomy" id="1122177"/>
    <lineage>
        <taxon>Bacteria</taxon>
        <taxon>Pseudomonadati</taxon>
        <taxon>Bacteroidota</taxon>
        <taxon>Saprospiria</taxon>
        <taxon>Saprospirales</taxon>
        <taxon>Lewinellaceae</taxon>
        <taxon>Flavilitoribacter</taxon>
    </lineage>
</organism>
<sequence>MSYKNSRKRTAPTFYSKDAAGVQAFDNPPPGLEPYSGDWGLLQVSHLLRRLMFGAKAEDVTYLLSKTPEEAVTELLSPNAASPPLPVNDYNGFNEETIDDPDVPWGATWINAPFNTDIEASRIGSLKAWWVGNLIEQDRSILEKMVVFWHNHIPIQFYAVFHARRNYDYLMTIRRLALGNFKELILALTLDPAMLFYLNGQYNSVGAPDENYARELQELFCIGKGPGANFTESDVQAAARILTGWRFNWDTNEIYFAFWEHDTEDKQFSAFYGNRLITGRSGEAGVQELSELLDMLFATEECALFICRKIYRFFVHHDIDELTEEQVIEPLAQIFRNSDYQILPVLKTLFSSAHFFDTSRRGAMLKSPFDYHIGMLREFGNPIPDRSMLRDRLQHNLSIVWMGDIQQQSIGDPPSVSGWPAYYQVPVFDKSWITTDSLPRRGLIADWLLWSGIATDNTQVPLDILSTVALLPNAEDPNALVDILASWQLGIDISGALRSRLKSILLSGQISDYYWTDAWLAYTADPTDEMKRETVRNRLLAFFYTFLHQEEYQLC</sequence>
<proteinExistence type="predicted"/>
<dbReference type="RefSeq" id="WP_099151010.1">
    <property type="nucleotide sequence ID" value="NZ_PDUD01000021.1"/>
</dbReference>
<protein>
    <recommendedName>
        <fullName evidence="3">DUF1800 domain-containing protein</fullName>
    </recommendedName>
</protein>
<dbReference type="EMBL" id="PDUD01000021">
    <property type="protein sequence ID" value="PHN05433.1"/>
    <property type="molecule type" value="Genomic_DNA"/>
</dbReference>